<name>A0AAW4HHP3_VIBVL</name>
<dbReference type="RefSeq" id="WP_206623362.1">
    <property type="nucleotide sequence ID" value="NZ_JAFKOQ010000362.1"/>
</dbReference>
<feature type="non-terminal residue" evidence="2">
    <location>
        <position position="1"/>
    </location>
</feature>
<keyword evidence="1" id="KW-0472">Membrane</keyword>
<evidence type="ECO:0000313" key="3">
    <source>
        <dbReference type="Proteomes" id="UP000664056"/>
    </source>
</evidence>
<keyword evidence="1" id="KW-0812">Transmembrane</keyword>
<evidence type="ECO:0000313" key="2">
    <source>
        <dbReference type="EMBL" id="MBN8124879.1"/>
    </source>
</evidence>
<protein>
    <recommendedName>
        <fullName evidence="4">DUF3265 domain-containing protein</fullName>
    </recommendedName>
</protein>
<reference evidence="2" key="1">
    <citation type="submission" date="2021-03" db="EMBL/GenBank/DDBJ databases">
        <title>Study of the foodborne Vibrio vulnificus isolates from China.</title>
        <authorList>
            <person name="Zheng Z."/>
            <person name="Ye L."/>
        </authorList>
    </citation>
    <scope>NUCLEOTIDE SEQUENCE</scope>
    <source>
        <strain evidence="2">Vv1582</strain>
    </source>
</reference>
<keyword evidence="1" id="KW-1133">Transmembrane helix</keyword>
<gene>
    <name evidence="2" type="ORF">J0J18_24640</name>
</gene>
<comment type="caution">
    <text evidence="2">The sequence shown here is derived from an EMBL/GenBank/DDBJ whole genome shotgun (WGS) entry which is preliminary data.</text>
</comment>
<evidence type="ECO:0000256" key="1">
    <source>
        <dbReference type="SAM" id="Phobius"/>
    </source>
</evidence>
<accession>A0AAW4HHP3</accession>
<dbReference type="Proteomes" id="UP000664056">
    <property type="component" value="Unassembled WGS sequence"/>
</dbReference>
<feature type="transmembrane region" description="Helical" evidence="1">
    <location>
        <begin position="42"/>
        <end position="60"/>
    </location>
</feature>
<dbReference type="EMBL" id="JAFKOQ010000362">
    <property type="protein sequence ID" value="MBN8124879.1"/>
    <property type="molecule type" value="Genomic_DNA"/>
</dbReference>
<evidence type="ECO:0008006" key="4">
    <source>
        <dbReference type="Google" id="ProtNLM"/>
    </source>
</evidence>
<dbReference type="AlphaFoldDB" id="A0AAW4HHP3"/>
<sequence>IFFSRVSNIFLCRTVCDIARSTVSFCPGLPTCVVSNACQHTMILFISRFIYWGVVFYYWGGVG</sequence>
<proteinExistence type="predicted"/>
<organism evidence="2 3">
    <name type="scientific">Vibrio vulnificus</name>
    <dbReference type="NCBI Taxonomy" id="672"/>
    <lineage>
        <taxon>Bacteria</taxon>
        <taxon>Pseudomonadati</taxon>
        <taxon>Pseudomonadota</taxon>
        <taxon>Gammaproteobacteria</taxon>
        <taxon>Vibrionales</taxon>
        <taxon>Vibrionaceae</taxon>
        <taxon>Vibrio</taxon>
    </lineage>
</organism>